<dbReference type="InterPro" id="IPR018506">
    <property type="entry name" value="Cyt_B5_heme-BS"/>
</dbReference>
<keyword evidence="8" id="KW-1185">Reference proteome</keyword>
<keyword evidence="1 4" id="KW-0349">Heme</keyword>
<comment type="similarity">
    <text evidence="4">Belongs to the cytochrome b5 family.</text>
</comment>
<dbReference type="PROSITE" id="PS00191">
    <property type="entry name" value="CYTOCHROME_B5_1"/>
    <property type="match status" value="1"/>
</dbReference>
<dbReference type="PRINTS" id="PR00363">
    <property type="entry name" value="CYTOCHROMEB5"/>
</dbReference>
<dbReference type="Pfam" id="PF00173">
    <property type="entry name" value="Cyt-b5"/>
    <property type="match status" value="1"/>
</dbReference>
<dbReference type="PROSITE" id="PS50255">
    <property type="entry name" value="CYTOCHROME_B5_2"/>
    <property type="match status" value="1"/>
</dbReference>
<dbReference type="GO" id="GO:0020037">
    <property type="term" value="F:heme binding"/>
    <property type="evidence" value="ECO:0007669"/>
    <property type="project" value="UniProtKB-UniRule"/>
</dbReference>
<evidence type="ECO:0000313" key="8">
    <source>
        <dbReference type="Proteomes" id="UP000006853"/>
    </source>
</evidence>
<dbReference type="FunFam" id="3.10.120.10:FF:000001">
    <property type="entry name" value="Cytochrome b5 reductase 4"/>
    <property type="match status" value="1"/>
</dbReference>
<accession>A0A1G4KQY6</accession>
<feature type="domain" description="Cytochrome b5 heme-binding" evidence="6">
    <location>
        <begin position="73"/>
        <end position="149"/>
    </location>
</feature>
<dbReference type="SUPFAM" id="SSF55856">
    <property type="entry name" value="Cytochrome b5-like heme/steroid binding domain"/>
    <property type="match status" value="1"/>
</dbReference>
<evidence type="ECO:0000256" key="4">
    <source>
        <dbReference type="RuleBase" id="RU362121"/>
    </source>
</evidence>
<evidence type="ECO:0000313" key="7">
    <source>
        <dbReference type="EMBL" id="SCV12416.1"/>
    </source>
</evidence>
<name>A0A1G4KQY6_KOMPC</name>
<dbReference type="PANTHER" id="PTHR46237">
    <property type="entry name" value="CYTOCHROME B5 REDUCTASE 4 FAMILY MEMBER"/>
    <property type="match status" value="1"/>
</dbReference>
<gene>
    <name evidence="7" type="ordered locus">PP7435_Chr4-0837</name>
</gene>
<dbReference type="GO" id="GO:0004128">
    <property type="term" value="F:cytochrome-b5 reductase activity, acting on NAD(P)H"/>
    <property type="evidence" value="ECO:0007669"/>
    <property type="project" value="TreeGrafter"/>
</dbReference>
<feature type="region of interest" description="Disordered" evidence="5">
    <location>
        <begin position="1"/>
        <end position="44"/>
    </location>
</feature>
<dbReference type="EMBL" id="FR839631">
    <property type="protein sequence ID" value="SCV12416.1"/>
    <property type="molecule type" value="Genomic_DNA"/>
</dbReference>
<dbReference type="InterPro" id="IPR051872">
    <property type="entry name" value="Cytochrome_b5/Flavoprotein_Rdt"/>
</dbReference>
<dbReference type="SMART" id="SM01117">
    <property type="entry name" value="Cyt-b5"/>
    <property type="match status" value="1"/>
</dbReference>
<dbReference type="SMR" id="A0A1G4KQY6"/>
<keyword evidence="3 4" id="KW-0408">Iron</keyword>
<reference evidence="7 8" key="1">
    <citation type="journal article" date="2011" name="J. Biotechnol.">
        <title>High-quality genome sequence of Pichia pastoris CBS7435.</title>
        <authorList>
            <person name="Kuberl A."/>
            <person name="Schneider J."/>
            <person name="Thallinger G.G."/>
            <person name="Anderl I."/>
            <person name="Wibberg D."/>
            <person name="Hajek T."/>
            <person name="Jaenicke S."/>
            <person name="Brinkrolf K."/>
            <person name="Goesmann A."/>
            <person name="Szczepanowski R."/>
            <person name="Puhler A."/>
            <person name="Schwab H."/>
            <person name="Glieder A."/>
            <person name="Pichler H."/>
        </authorList>
    </citation>
    <scope>NUCLEOTIDE SEQUENCE [LARGE SCALE GENOMIC DNA]</scope>
    <source>
        <strain evidence="8">ATCC 76273 / CBS 7435 / CECT 11047 / NRRL Y-11430 / Wegner 21-1</strain>
    </source>
</reference>
<evidence type="ECO:0000259" key="6">
    <source>
        <dbReference type="PROSITE" id="PS50255"/>
    </source>
</evidence>
<evidence type="ECO:0000256" key="3">
    <source>
        <dbReference type="ARBA" id="ARBA00023004"/>
    </source>
</evidence>
<dbReference type="GO" id="GO:0046872">
    <property type="term" value="F:metal ion binding"/>
    <property type="evidence" value="ECO:0007669"/>
    <property type="project" value="UniProtKB-UniRule"/>
</dbReference>
<dbReference type="PANTHER" id="PTHR46237:SF1">
    <property type="entry name" value="CYTOCHROME B5 REDUCTASE 4"/>
    <property type="match status" value="1"/>
</dbReference>
<dbReference type="InterPro" id="IPR001199">
    <property type="entry name" value="Cyt_B5-like_heme/steroid-bd"/>
</dbReference>
<keyword evidence="2 4" id="KW-0479">Metal-binding</keyword>
<evidence type="ECO:0000256" key="2">
    <source>
        <dbReference type="ARBA" id="ARBA00022723"/>
    </source>
</evidence>
<dbReference type="AlphaFoldDB" id="A0A1G4KQY6"/>
<dbReference type="Proteomes" id="UP000006853">
    <property type="component" value="Chromosome 4"/>
</dbReference>
<proteinExistence type="inferred from homology"/>
<dbReference type="InterPro" id="IPR036400">
    <property type="entry name" value="Cyt_B5-like_heme/steroid_sf"/>
</dbReference>
<sequence>MTDRNSLRVPPMRGPPNSSSRKPLLETSLSAPGAGPRRQKIGLKPGHSAMDWAQLKQNKGNALKGNIDPSHFPLRVTKEELKRHNSRDDCWVALNRKVYNISPYLDFHPGGVDILMKCAGKDGTLLFQKYHHWVNADRILDSCWVGIMV</sequence>
<evidence type="ECO:0000256" key="1">
    <source>
        <dbReference type="ARBA" id="ARBA00022617"/>
    </source>
</evidence>
<dbReference type="Gene3D" id="3.10.120.10">
    <property type="entry name" value="Cytochrome b5-like heme/steroid binding domain"/>
    <property type="match status" value="1"/>
</dbReference>
<dbReference type="GO" id="GO:0005737">
    <property type="term" value="C:cytoplasm"/>
    <property type="evidence" value="ECO:0007669"/>
    <property type="project" value="TreeGrafter"/>
</dbReference>
<organism evidence="7 8">
    <name type="scientific">Komagataella phaffii (strain ATCC 76273 / CBS 7435 / CECT 11047 / NRRL Y-11430 / Wegner 21-1)</name>
    <name type="common">Yeast</name>
    <name type="synonym">Pichia pastoris</name>
    <dbReference type="NCBI Taxonomy" id="981350"/>
    <lineage>
        <taxon>Eukaryota</taxon>
        <taxon>Fungi</taxon>
        <taxon>Dikarya</taxon>
        <taxon>Ascomycota</taxon>
        <taxon>Saccharomycotina</taxon>
        <taxon>Pichiomycetes</taxon>
        <taxon>Pichiales</taxon>
        <taxon>Pichiaceae</taxon>
        <taxon>Komagataella</taxon>
    </lineage>
</organism>
<protein>
    <recommendedName>
        <fullName evidence="6">Cytochrome b5 heme-binding domain-containing protein</fullName>
    </recommendedName>
</protein>
<evidence type="ECO:0000256" key="5">
    <source>
        <dbReference type="SAM" id="MobiDB-lite"/>
    </source>
</evidence>
<reference evidence="7 8" key="2">
    <citation type="journal article" date="2016" name="FEMS Yeast Res.">
        <title>Curation of the genome annotation of Pichia pastoris (Komagataella phaffii) CBS7435 from gene level to protein function.</title>
        <authorList>
            <person name="Valli M."/>
            <person name="Tatto N.E."/>
            <person name="Peymann A."/>
            <person name="Gruber C."/>
            <person name="Landes N."/>
            <person name="Ekker H."/>
            <person name="Thallinger G.G."/>
            <person name="Mattanovich D."/>
            <person name="Gasser B."/>
            <person name="Graf A.B."/>
        </authorList>
    </citation>
    <scope>GENOME REANNOTATION</scope>
    <source>
        <strain evidence="7 8">ATCC 76273 / CBS 7435 / CECT 11047 / NRRL Y-11430 / Wegner 21-1</strain>
    </source>
</reference>